<keyword evidence="7" id="KW-1185">Reference proteome</keyword>
<comment type="caution">
    <text evidence="6">The sequence shown here is derived from an EMBL/GenBank/DDBJ whole genome shotgun (WGS) entry which is preliminary data.</text>
</comment>
<dbReference type="Gene3D" id="1.10.10.10">
    <property type="entry name" value="Winged helix-like DNA-binding domain superfamily/Winged helix DNA-binding domain"/>
    <property type="match status" value="1"/>
</dbReference>
<dbReference type="Proteomes" id="UP001597145">
    <property type="component" value="Unassembled WGS sequence"/>
</dbReference>
<dbReference type="PROSITE" id="PS50043">
    <property type="entry name" value="HTH_LUXR_2"/>
    <property type="match status" value="1"/>
</dbReference>
<dbReference type="PANTHER" id="PTHR44688:SF16">
    <property type="entry name" value="DNA-BINDING TRANSCRIPTIONAL ACTIVATOR DEVR_DOSR"/>
    <property type="match status" value="1"/>
</dbReference>
<evidence type="ECO:0000259" key="5">
    <source>
        <dbReference type="PROSITE" id="PS50043"/>
    </source>
</evidence>
<dbReference type="InterPro" id="IPR016032">
    <property type="entry name" value="Sig_transdc_resp-reg_C-effctor"/>
</dbReference>
<dbReference type="CDD" id="cd06170">
    <property type="entry name" value="LuxR_C_like"/>
    <property type="match status" value="1"/>
</dbReference>
<dbReference type="PANTHER" id="PTHR44688">
    <property type="entry name" value="DNA-BINDING TRANSCRIPTIONAL ACTIVATOR DEVR_DOSR"/>
    <property type="match status" value="1"/>
</dbReference>
<dbReference type="EMBL" id="JBHUCP010000001">
    <property type="protein sequence ID" value="MFD1528316.1"/>
    <property type="molecule type" value="Genomic_DNA"/>
</dbReference>
<evidence type="ECO:0000256" key="4">
    <source>
        <dbReference type="SAM" id="MobiDB-lite"/>
    </source>
</evidence>
<keyword evidence="1" id="KW-0805">Transcription regulation</keyword>
<evidence type="ECO:0000256" key="1">
    <source>
        <dbReference type="ARBA" id="ARBA00023015"/>
    </source>
</evidence>
<protein>
    <submittedName>
        <fullName evidence="6">Response regulator transcription factor</fullName>
    </submittedName>
</protein>
<dbReference type="RefSeq" id="WP_343972875.1">
    <property type="nucleotide sequence ID" value="NZ_BAAAJG010000003.1"/>
</dbReference>
<accession>A0ABW4FF92</accession>
<proteinExistence type="predicted"/>
<dbReference type="InterPro" id="IPR000792">
    <property type="entry name" value="Tscrpt_reg_LuxR_C"/>
</dbReference>
<dbReference type="SMART" id="SM00421">
    <property type="entry name" value="HTH_LUXR"/>
    <property type="match status" value="1"/>
</dbReference>
<organism evidence="6 7">
    <name type="scientific">Pseudonocardia aurantiaca</name>
    <dbReference type="NCBI Taxonomy" id="75290"/>
    <lineage>
        <taxon>Bacteria</taxon>
        <taxon>Bacillati</taxon>
        <taxon>Actinomycetota</taxon>
        <taxon>Actinomycetes</taxon>
        <taxon>Pseudonocardiales</taxon>
        <taxon>Pseudonocardiaceae</taxon>
        <taxon>Pseudonocardia</taxon>
    </lineage>
</organism>
<dbReference type="InterPro" id="IPR036388">
    <property type="entry name" value="WH-like_DNA-bd_sf"/>
</dbReference>
<dbReference type="SUPFAM" id="SSF46894">
    <property type="entry name" value="C-terminal effector domain of the bipartite response regulators"/>
    <property type="match status" value="1"/>
</dbReference>
<name>A0ABW4FF92_9PSEU</name>
<gene>
    <name evidence="6" type="ORF">ACFSCY_02575</name>
</gene>
<evidence type="ECO:0000313" key="6">
    <source>
        <dbReference type="EMBL" id="MFD1528316.1"/>
    </source>
</evidence>
<feature type="region of interest" description="Disordered" evidence="4">
    <location>
        <begin position="47"/>
        <end position="73"/>
    </location>
</feature>
<sequence>MTSPQIAARLHLSPRTVQTHISHSLRKLGLRSRSELAATVARHHRCGSAWPPSWPPTSSRDASHALLRVSETR</sequence>
<evidence type="ECO:0000313" key="7">
    <source>
        <dbReference type="Proteomes" id="UP001597145"/>
    </source>
</evidence>
<feature type="compositionally biased region" description="Low complexity" evidence="4">
    <location>
        <begin position="48"/>
        <end position="59"/>
    </location>
</feature>
<evidence type="ECO:0000256" key="2">
    <source>
        <dbReference type="ARBA" id="ARBA00023125"/>
    </source>
</evidence>
<evidence type="ECO:0000256" key="3">
    <source>
        <dbReference type="ARBA" id="ARBA00023163"/>
    </source>
</evidence>
<keyword evidence="3" id="KW-0804">Transcription</keyword>
<feature type="domain" description="HTH luxR-type" evidence="5">
    <location>
        <begin position="1"/>
        <end position="44"/>
    </location>
</feature>
<dbReference type="Pfam" id="PF00196">
    <property type="entry name" value="GerE"/>
    <property type="match status" value="1"/>
</dbReference>
<keyword evidence="2" id="KW-0238">DNA-binding</keyword>
<reference evidence="7" key="1">
    <citation type="journal article" date="2019" name="Int. J. Syst. Evol. Microbiol.">
        <title>The Global Catalogue of Microorganisms (GCM) 10K type strain sequencing project: providing services to taxonomists for standard genome sequencing and annotation.</title>
        <authorList>
            <consortium name="The Broad Institute Genomics Platform"/>
            <consortium name="The Broad Institute Genome Sequencing Center for Infectious Disease"/>
            <person name="Wu L."/>
            <person name="Ma J."/>
        </authorList>
    </citation>
    <scope>NUCLEOTIDE SEQUENCE [LARGE SCALE GENOMIC DNA]</scope>
    <source>
        <strain evidence="7">JCM 12165</strain>
    </source>
</reference>